<comment type="caution">
    <text evidence="2">The sequence shown here is derived from an EMBL/GenBank/DDBJ whole genome shotgun (WGS) entry which is preliminary data.</text>
</comment>
<accession>A0ABD7MAD5</accession>
<dbReference type="AlphaFoldDB" id="A0ABD7MAD5"/>
<dbReference type="Proteomes" id="UP000184253">
    <property type="component" value="Unassembled WGS sequence"/>
</dbReference>
<dbReference type="Gene3D" id="3.30.1540.10">
    <property type="entry name" value="formyl-coa transferase, domain 3"/>
    <property type="match status" value="1"/>
</dbReference>
<evidence type="ECO:0000313" key="2">
    <source>
        <dbReference type="EMBL" id="SHL88411.1"/>
    </source>
</evidence>
<protein>
    <submittedName>
        <fullName evidence="2">Crotonobetainyl-CoA:carnitine CoA-transferase CaiB</fullName>
    </submittedName>
</protein>
<dbReference type="InterPro" id="IPR003673">
    <property type="entry name" value="CoA-Trfase_fam_III"/>
</dbReference>
<dbReference type="PANTHER" id="PTHR48207:SF3">
    <property type="entry name" value="SUCCINATE--HYDROXYMETHYLGLUTARATE COA-TRANSFERASE"/>
    <property type="match status" value="1"/>
</dbReference>
<keyword evidence="1" id="KW-0808">Transferase</keyword>
<evidence type="ECO:0000256" key="1">
    <source>
        <dbReference type="ARBA" id="ARBA00022679"/>
    </source>
</evidence>
<reference evidence="2 3" key="1">
    <citation type="submission" date="2016-11" db="EMBL/GenBank/DDBJ databases">
        <authorList>
            <person name="Varghese N."/>
            <person name="Submissions S."/>
        </authorList>
    </citation>
    <scope>NUCLEOTIDE SEQUENCE [LARGE SCALE GENOMIC DNA]</scope>
    <source>
        <strain evidence="2 3">VTM4R57</strain>
    </source>
</reference>
<sequence length="391" mass="42719">MRTLEGITVVSVEQAVAAPFASRHLADLGARVIKVERPSGDFARHYDSTVKGLSSHFVWTNRNKESLVLDLKDAQQIASLQSILREADVFIQNLAPGAAQRLGLGHAELHAINPRLITCSISGYGESGPYEAKKAYDLLVQCETGVVSITGTEEEPAKAGIPVADIAAGMYAFSGILAALVKREKTGEGSQVDVSMLEALGEWMGYPMYYTEYGGTSPRRTGARHAAIAPYGPFAVAGGTSVFLAVQNDREWSALVTNVLRQPELLEDPRFTTNTDRVEHAEELKATIEAVFEATPAEDVERRLDDAGIANARLRTPKDFVDHPQLAARERWMQVGTSKGPIKALKPVFHIDEEPPRTDPVPDLGQHTERILLEYSALRSDYSALEKEGQQ</sequence>
<gene>
    <name evidence="2" type="ORF">SAMN04487849_11733</name>
</gene>
<dbReference type="InterPro" id="IPR044855">
    <property type="entry name" value="CoA-Trfase_III_dom3_sf"/>
</dbReference>
<dbReference type="Gene3D" id="3.40.50.10540">
    <property type="entry name" value="Crotonobetainyl-coa:carnitine coa-transferase, domain 1"/>
    <property type="match status" value="1"/>
</dbReference>
<name>A0ABD7MAD5_MICLU</name>
<dbReference type="RefSeq" id="WP_073117401.1">
    <property type="nucleotide sequence ID" value="NZ_FRCE01000017.1"/>
</dbReference>
<dbReference type="EMBL" id="FRCE01000017">
    <property type="protein sequence ID" value="SHL88411.1"/>
    <property type="molecule type" value="Genomic_DNA"/>
</dbReference>
<evidence type="ECO:0000313" key="3">
    <source>
        <dbReference type="Proteomes" id="UP000184253"/>
    </source>
</evidence>
<dbReference type="InterPro" id="IPR023606">
    <property type="entry name" value="CoA-Trfase_III_dom_1_sf"/>
</dbReference>
<dbReference type="InterPro" id="IPR050483">
    <property type="entry name" value="CoA-transferase_III_domain"/>
</dbReference>
<dbReference type="Pfam" id="PF02515">
    <property type="entry name" value="CoA_transf_3"/>
    <property type="match status" value="1"/>
</dbReference>
<dbReference type="GO" id="GO:0016740">
    <property type="term" value="F:transferase activity"/>
    <property type="evidence" value="ECO:0007669"/>
    <property type="project" value="UniProtKB-KW"/>
</dbReference>
<dbReference type="SUPFAM" id="SSF89796">
    <property type="entry name" value="CoA-transferase family III (CaiB/BaiF)"/>
    <property type="match status" value="1"/>
</dbReference>
<organism evidence="2 3">
    <name type="scientific">Micrococcus luteus</name>
    <name type="common">Micrococcus lysodeikticus</name>
    <dbReference type="NCBI Taxonomy" id="1270"/>
    <lineage>
        <taxon>Bacteria</taxon>
        <taxon>Bacillati</taxon>
        <taxon>Actinomycetota</taxon>
        <taxon>Actinomycetes</taxon>
        <taxon>Micrococcales</taxon>
        <taxon>Micrococcaceae</taxon>
        <taxon>Micrococcus</taxon>
    </lineage>
</organism>
<proteinExistence type="predicted"/>
<dbReference type="PANTHER" id="PTHR48207">
    <property type="entry name" value="SUCCINATE--HYDROXYMETHYLGLUTARATE COA-TRANSFERASE"/>
    <property type="match status" value="1"/>
</dbReference>